<evidence type="ECO:0000256" key="3">
    <source>
        <dbReference type="ARBA" id="ARBA00023242"/>
    </source>
</evidence>
<evidence type="ECO:0000313" key="7">
    <source>
        <dbReference type="EMBL" id="VDN50176.1"/>
    </source>
</evidence>
<dbReference type="OrthoDB" id="6247875at2759"/>
<dbReference type="AlphaFoldDB" id="A0A3P7S637"/>
<feature type="DNA-binding region" description="HMG box" evidence="4">
    <location>
        <begin position="25"/>
        <end position="93"/>
    </location>
</feature>
<feature type="region of interest" description="Disordered" evidence="5">
    <location>
        <begin position="87"/>
        <end position="139"/>
    </location>
</feature>
<feature type="region of interest" description="Disordered" evidence="5">
    <location>
        <begin position="1"/>
        <end position="22"/>
    </location>
</feature>
<organism evidence="7 8">
    <name type="scientific">Dracunculus medinensis</name>
    <name type="common">Guinea worm</name>
    <dbReference type="NCBI Taxonomy" id="318479"/>
    <lineage>
        <taxon>Eukaryota</taxon>
        <taxon>Metazoa</taxon>
        <taxon>Ecdysozoa</taxon>
        <taxon>Nematoda</taxon>
        <taxon>Chromadorea</taxon>
        <taxon>Rhabditida</taxon>
        <taxon>Spirurina</taxon>
        <taxon>Dracunculoidea</taxon>
        <taxon>Dracunculidae</taxon>
        <taxon>Dracunculus</taxon>
    </lineage>
</organism>
<dbReference type="SUPFAM" id="SSF47095">
    <property type="entry name" value="HMG-box"/>
    <property type="match status" value="1"/>
</dbReference>
<feature type="compositionally biased region" description="Polar residues" evidence="5">
    <location>
        <begin position="105"/>
        <end position="139"/>
    </location>
</feature>
<dbReference type="GO" id="GO:0001228">
    <property type="term" value="F:DNA-binding transcription activator activity, RNA polymerase II-specific"/>
    <property type="evidence" value="ECO:0007669"/>
    <property type="project" value="TreeGrafter"/>
</dbReference>
<accession>A0A3P7S637</accession>
<dbReference type="PROSITE" id="PS50118">
    <property type="entry name" value="HMG_BOX_2"/>
    <property type="match status" value="1"/>
</dbReference>
<protein>
    <recommendedName>
        <fullName evidence="6">HMG box domain-containing protein</fullName>
    </recommendedName>
</protein>
<dbReference type="InterPro" id="IPR036910">
    <property type="entry name" value="HMG_box_dom_sf"/>
</dbReference>
<dbReference type="InterPro" id="IPR050140">
    <property type="entry name" value="SRY-related_HMG-box_TF-like"/>
</dbReference>
<dbReference type="GO" id="GO:0005634">
    <property type="term" value="C:nucleus"/>
    <property type="evidence" value="ECO:0007669"/>
    <property type="project" value="UniProtKB-SubCell"/>
</dbReference>
<dbReference type="GO" id="GO:0000978">
    <property type="term" value="F:RNA polymerase II cis-regulatory region sequence-specific DNA binding"/>
    <property type="evidence" value="ECO:0007669"/>
    <property type="project" value="TreeGrafter"/>
</dbReference>
<evidence type="ECO:0000256" key="2">
    <source>
        <dbReference type="ARBA" id="ARBA00023125"/>
    </source>
</evidence>
<keyword evidence="3 4" id="KW-0539">Nucleus</keyword>
<reference evidence="7 8" key="1">
    <citation type="submission" date="2018-11" db="EMBL/GenBank/DDBJ databases">
        <authorList>
            <consortium name="Pathogen Informatics"/>
        </authorList>
    </citation>
    <scope>NUCLEOTIDE SEQUENCE [LARGE SCALE GENOMIC DNA]</scope>
</reference>
<evidence type="ECO:0000256" key="1">
    <source>
        <dbReference type="ARBA" id="ARBA00004123"/>
    </source>
</evidence>
<evidence type="ECO:0000256" key="5">
    <source>
        <dbReference type="SAM" id="MobiDB-lite"/>
    </source>
</evidence>
<evidence type="ECO:0000259" key="6">
    <source>
        <dbReference type="PROSITE" id="PS50118"/>
    </source>
</evidence>
<dbReference type="FunFam" id="1.10.30.10:FF:000007">
    <property type="entry name" value="Transcription factor SOX"/>
    <property type="match status" value="1"/>
</dbReference>
<dbReference type="Gene3D" id="1.10.30.10">
    <property type="entry name" value="High mobility group box domain"/>
    <property type="match status" value="1"/>
</dbReference>
<comment type="subcellular location">
    <subcellularLocation>
        <location evidence="1">Nucleus</location>
    </subcellularLocation>
</comment>
<dbReference type="EMBL" id="UYYG01000001">
    <property type="protein sequence ID" value="VDN50176.1"/>
    <property type="molecule type" value="Genomic_DNA"/>
</dbReference>
<dbReference type="STRING" id="318479.A0A3P7S637"/>
<dbReference type="GO" id="GO:0007420">
    <property type="term" value="P:brain development"/>
    <property type="evidence" value="ECO:0007669"/>
    <property type="project" value="TreeGrafter"/>
</dbReference>
<keyword evidence="8" id="KW-1185">Reference proteome</keyword>
<sequence length="151" mass="17513">MPNVAKNSPTPYTDATNCKKSSNHIKRPMNAFMVWSQMERRKICETQPDMHNAEISKQLGKQWKDLPEEQKQPFIQEAERLRQLHMKEYPDYKYKPKKKPKKGTENATNTQITGPTNRQPNNTQSINGSRMKTSKRSPNQLLIPSATIVIF</sequence>
<dbReference type="Proteomes" id="UP000274756">
    <property type="component" value="Unassembled WGS sequence"/>
</dbReference>
<dbReference type="GO" id="GO:0000122">
    <property type="term" value="P:negative regulation of transcription by RNA polymerase II"/>
    <property type="evidence" value="ECO:0007669"/>
    <property type="project" value="TreeGrafter"/>
</dbReference>
<dbReference type="PANTHER" id="PTHR10270">
    <property type="entry name" value="SOX TRANSCRIPTION FACTOR"/>
    <property type="match status" value="1"/>
</dbReference>
<dbReference type="SMART" id="SM00398">
    <property type="entry name" value="HMG"/>
    <property type="match status" value="1"/>
</dbReference>
<proteinExistence type="predicted"/>
<dbReference type="PANTHER" id="PTHR10270:SF323">
    <property type="entry name" value="TRANSCRIPTION FACTOR SOX-14-RELATED"/>
    <property type="match status" value="1"/>
</dbReference>
<dbReference type="GO" id="GO:0030182">
    <property type="term" value="P:neuron differentiation"/>
    <property type="evidence" value="ECO:0007669"/>
    <property type="project" value="TreeGrafter"/>
</dbReference>
<dbReference type="InterPro" id="IPR009071">
    <property type="entry name" value="HMG_box_dom"/>
</dbReference>
<feature type="domain" description="HMG box" evidence="6">
    <location>
        <begin position="25"/>
        <end position="93"/>
    </location>
</feature>
<evidence type="ECO:0000313" key="8">
    <source>
        <dbReference type="Proteomes" id="UP000274756"/>
    </source>
</evidence>
<gene>
    <name evidence="7" type="ORF">DME_LOCUS149</name>
</gene>
<name>A0A3P7S637_DRAME</name>
<keyword evidence="2 4" id="KW-0238">DNA-binding</keyword>
<dbReference type="Pfam" id="PF00505">
    <property type="entry name" value="HMG_box"/>
    <property type="match status" value="1"/>
</dbReference>
<dbReference type="PRINTS" id="PR00886">
    <property type="entry name" value="HIGHMOBLTY12"/>
</dbReference>
<evidence type="ECO:0000256" key="4">
    <source>
        <dbReference type="PROSITE-ProRule" id="PRU00267"/>
    </source>
</evidence>
<feature type="compositionally biased region" description="Polar residues" evidence="5">
    <location>
        <begin position="1"/>
        <end position="20"/>
    </location>
</feature>